<protein>
    <recommendedName>
        <fullName evidence="2">UPF0298 protein OEV82_11460</fullName>
    </recommendedName>
</protein>
<dbReference type="RefSeq" id="WP_173661591.1">
    <property type="nucleotide sequence ID" value="NZ_JAOUSE010000037.1"/>
</dbReference>
<comment type="similarity">
    <text evidence="2">Belongs to the UPF0298 family.</text>
</comment>
<gene>
    <name evidence="3" type="ORF">OEV82_11460</name>
</gene>
<dbReference type="HAMAP" id="MF_01126">
    <property type="entry name" value="UPF0298"/>
    <property type="match status" value="1"/>
</dbReference>
<dbReference type="PIRSF" id="PIRSF031653">
    <property type="entry name" value="UCP031653"/>
    <property type="match status" value="1"/>
</dbReference>
<keyword evidence="4" id="KW-1185">Reference proteome</keyword>
<sequence length="91" mass="10898">MIGQRQGIIVWLYSLKAAKNLKKYGNVHYISKRLKYVVLYCDMDECESIMEKLSSFSYVKRVEPSYRPFLKTEFESKKTDKTEEYDYKLGF</sequence>
<evidence type="ECO:0000256" key="2">
    <source>
        <dbReference type="HAMAP-Rule" id="MF_01126"/>
    </source>
</evidence>
<dbReference type="Pfam" id="PF09902">
    <property type="entry name" value="DUF2129"/>
    <property type="match status" value="1"/>
</dbReference>
<proteinExistence type="inferred from homology"/>
<dbReference type="EMBL" id="JAOUSE010000037">
    <property type="protein sequence ID" value="MCU9595053.1"/>
    <property type="molecule type" value="Genomic_DNA"/>
</dbReference>
<dbReference type="InterPro" id="IPR016979">
    <property type="entry name" value="DUF2129"/>
</dbReference>
<dbReference type="Proteomes" id="UP001208656">
    <property type="component" value="Unassembled WGS sequence"/>
</dbReference>
<evidence type="ECO:0000313" key="3">
    <source>
        <dbReference type="EMBL" id="MCU9595053.1"/>
    </source>
</evidence>
<keyword evidence="1 2" id="KW-0963">Cytoplasm</keyword>
<evidence type="ECO:0000256" key="1">
    <source>
        <dbReference type="ARBA" id="ARBA00022490"/>
    </source>
</evidence>
<evidence type="ECO:0000313" key="4">
    <source>
        <dbReference type="Proteomes" id="UP001208656"/>
    </source>
</evidence>
<name>A0ABT2WH85_9BACI</name>
<organism evidence="3 4">
    <name type="scientific">Pallidibacillus thermolactis</name>
    <dbReference type="NCBI Taxonomy" id="251051"/>
    <lineage>
        <taxon>Bacteria</taxon>
        <taxon>Bacillati</taxon>
        <taxon>Bacillota</taxon>
        <taxon>Bacilli</taxon>
        <taxon>Bacillales</taxon>
        <taxon>Bacillaceae</taxon>
        <taxon>Pallidibacillus</taxon>
    </lineage>
</organism>
<accession>A0ABT2WH85</accession>
<comment type="subcellular location">
    <subcellularLocation>
        <location evidence="2">Cytoplasm</location>
    </subcellularLocation>
</comment>
<comment type="caution">
    <text evidence="3">The sequence shown here is derived from an EMBL/GenBank/DDBJ whole genome shotgun (WGS) entry which is preliminary data.</text>
</comment>
<dbReference type="NCBIfam" id="NF002777">
    <property type="entry name" value="PRK02886.1"/>
    <property type="match status" value="1"/>
</dbReference>
<reference evidence="3 4" key="1">
    <citation type="submission" date="2022-10" db="EMBL/GenBank/DDBJ databases">
        <title>Description of Fervidibacillus gen. nov. in the family Fervidibacillaceae fam. nov. with two species, Fervidibacillus albus sp. nov., and Fervidibacillus halotolerans sp. nov., isolated from tidal flat sediments.</title>
        <authorList>
            <person name="Kwon K.K."/>
            <person name="Yang S.-H."/>
        </authorList>
    </citation>
    <scope>NUCLEOTIDE SEQUENCE [LARGE SCALE GENOMIC DNA]</scope>
    <source>
        <strain evidence="3 4">DSM 23332</strain>
    </source>
</reference>